<dbReference type="AlphaFoldDB" id="A0A9D3U5K7"/>
<feature type="region of interest" description="Disordered" evidence="1">
    <location>
        <begin position="19"/>
        <end position="39"/>
    </location>
</feature>
<sequence length="60" mass="6704">MLRFNLSNGVLHQTINPFHSRLSRSTHPRHHGLNANSGETSQLAELHAQQSGNDVSIRPH</sequence>
<protein>
    <submittedName>
        <fullName evidence="2">Uncharacterized protein</fullName>
    </submittedName>
</protein>
<evidence type="ECO:0000256" key="1">
    <source>
        <dbReference type="SAM" id="MobiDB-lite"/>
    </source>
</evidence>
<comment type="caution">
    <text evidence="2">The sequence shown here is derived from an EMBL/GenBank/DDBJ whole genome shotgun (WGS) entry which is preliminary data.</text>
</comment>
<evidence type="ECO:0000313" key="2">
    <source>
        <dbReference type="EMBL" id="KAH1030297.1"/>
    </source>
</evidence>
<reference evidence="2 3" key="1">
    <citation type="journal article" date="2021" name="Plant Biotechnol. J.">
        <title>Multi-omics assisted identification of the key and species-specific regulatory components of drought-tolerant mechanisms in Gossypium stocksii.</title>
        <authorList>
            <person name="Yu D."/>
            <person name="Ke L."/>
            <person name="Zhang D."/>
            <person name="Wu Y."/>
            <person name="Sun Y."/>
            <person name="Mei J."/>
            <person name="Sun J."/>
            <person name="Sun Y."/>
        </authorList>
    </citation>
    <scope>NUCLEOTIDE SEQUENCE [LARGE SCALE GENOMIC DNA]</scope>
    <source>
        <strain evidence="3">cv. E1</strain>
        <tissue evidence="2">Leaf</tissue>
    </source>
</reference>
<organism evidence="2 3">
    <name type="scientific">Gossypium stocksii</name>
    <dbReference type="NCBI Taxonomy" id="47602"/>
    <lineage>
        <taxon>Eukaryota</taxon>
        <taxon>Viridiplantae</taxon>
        <taxon>Streptophyta</taxon>
        <taxon>Embryophyta</taxon>
        <taxon>Tracheophyta</taxon>
        <taxon>Spermatophyta</taxon>
        <taxon>Magnoliopsida</taxon>
        <taxon>eudicotyledons</taxon>
        <taxon>Gunneridae</taxon>
        <taxon>Pentapetalae</taxon>
        <taxon>rosids</taxon>
        <taxon>malvids</taxon>
        <taxon>Malvales</taxon>
        <taxon>Malvaceae</taxon>
        <taxon>Malvoideae</taxon>
        <taxon>Gossypium</taxon>
    </lineage>
</organism>
<name>A0A9D3U5K7_9ROSI</name>
<keyword evidence="3" id="KW-1185">Reference proteome</keyword>
<evidence type="ECO:0000313" key="3">
    <source>
        <dbReference type="Proteomes" id="UP000828251"/>
    </source>
</evidence>
<proteinExistence type="predicted"/>
<dbReference type="Proteomes" id="UP000828251">
    <property type="component" value="Unassembled WGS sequence"/>
</dbReference>
<dbReference type="EMBL" id="JAIQCV010000024">
    <property type="protein sequence ID" value="KAH1030297.1"/>
    <property type="molecule type" value="Genomic_DNA"/>
</dbReference>
<accession>A0A9D3U5K7</accession>
<feature type="compositionally biased region" description="Basic residues" evidence="1">
    <location>
        <begin position="21"/>
        <end position="32"/>
    </location>
</feature>
<gene>
    <name evidence="2" type="ORF">J1N35_046030</name>
</gene>